<sequence length="183" mass="20753">MRLQLTVCEKGFRIDDEIDREKCRRARFTRNSIVEATIQTPRNPRLHRLAHRFGQLCCQHLPGFEALDAHQAIKKLQRDSGVGCELSRIKGPAILNAIDRAMVEQFGLAGENLMDQLEPLLKSVEVDANIPISLSYSNIDNDEFRTIARGLAHYVSETYWPELSPDEVLSLTGIDPSDLFYIS</sequence>
<keyword evidence="2" id="KW-1185">Reference proteome</keyword>
<organism evidence="1 2">
    <name type="scientific">Marinobacter halodurans</name>
    <dbReference type="NCBI Taxonomy" id="2528979"/>
    <lineage>
        <taxon>Bacteria</taxon>
        <taxon>Pseudomonadati</taxon>
        <taxon>Pseudomonadota</taxon>
        <taxon>Gammaproteobacteria</taxon>
        <taxon>Pseudomonadales</taxon>
        <taxon>Marinobacteraceae</taxon>
        <taxon>Marinobacter</taxon>
    </lineage>
</organism>
<reference evidence="1 2" key="1">
    <citation type="submission" date="2019-02" db="EMBL/GenBank/DDBJ databases">
        <title>Marinobacter halodurans sp. nov., a marine bacterium isolated from sea tidal flat.</title>
        <authorList>
            <person name="Yoo Y."/>
            <person name="Lee D.W."/>
            <person name="Kim B.S."/>
            <person name="Kim J.-J."/>
        </authorList>
    </citation>
    <scope>NUCLEOTIDE SEQUENCE [LARGE SCALE GENOMIC DNA]</scope>
    <source>
        <strain evidence="1 2">YJ-S3-2</strain>
    </source>
</reference>
<protein>
    <submittedName>
        <fullName evidence="1">Uncharacterized protein</fullName>
    </submittedName>
</protein>
<evidence type="ECO:0000313" key="2">
    <source>
        <dbReference type="Proteomes" id="UP000313645"/>
    </source>
</evidence>
<dbReference type="Proteomes" id="UP000313645">
    <property type="component" value="Unassembled WGS sequence"/>
</dbReference>
<dbReference type="RefSeq" id="WP_131480590.1">
    <property type="nucleotide sequence ID" value="NZ_SJDL01000008.1"/>
</dbReference>
<accession>A0ABY1ZRN3</accession>
<proteinExistence type="predicted"/>
<dbReference type="EMBL" id="SJDL01000008">
    <property type="protein sequence ID" value="TBW57486.1"/>
    <property type="molecule type" value="Genomic_DNA"/>
</dbReference>
<evidence type="ECO:0000313" key="1">
    <source>
        <dbReference type="EMBL" id="TBW57486.1"/>
    </source>
</evidence>
<gene>
    <name evidence="1" type="ORF">EZI54_07445</name>
</gene>
<name>A0ABY1ZRN3_9GAMM</name>
<comment type="caution">
    <text evidence="1">The sequence shown here is derived from an EMBL/GenBank/DDBJ whole genome shotgun (WGS) entry which is preliminary data.</text>
</comment>